<dbReference type="EMBL" id="KN838900">
    <property type="protein sequence ID" value="KIJ92587.1"/>
    <property type="molecule type" value="Genomic_DNA"/>
</dbReference>
<dbReference type="HOGENOM" id="CLU_003703_1_1_1"/>
<sequence length="393" mass="45016">STNDYLRDWEKRRRVYLNEVLQHEALPDDLTCEICRSRVATWRCCCCLGTPALCTDCCQTSHRRHPFHRIECWTGDFFSPSWLWKAGTILHLGHNGIPCPGNRWDSSDITPDYEDIADEDEGGLYSESEIPDPALPTIDGHRVLTYVHINGVHHLPTAFCKCSGAPSKEIQMLRMGLFPSTSQVPWTAFSFQLLDDYLLENLECKTSALHYFSKLQRMMSKAFPHLVKVSSRQWRVIKEYKWFGFGHKAEDPKTGELALFCVACPQPGVNLPEYWRNDGEQWVYSRGFVLDGNFFCNHKAQRHPEDDVWLKSGEGYMKYSDLFPNDFQEADEDQTPTCNEHHAVNDKSRIHKGCDSTGLGASACLRHGCYCPGGVVDFQKGERYLCDIWKVAL</sequence>
<evidence type="ECO:0000313" key="2">
    <source>
        <dbReference type="EMBL" id="KIJ92587.1"/>
    </source>
</evidence>
<dbReference type="OrthoDB" id="3149508at2759"/>
<reference evidence="3" key="2">
    <citation type="submission" date="2015-01" db="EMBL/GenBank/DDBJ databases">
        <title>Evolutionary Origins and Diversification of the Mycorrhizal Mutualists.</title>
        <authorList>
            <consortium name="DOE Joint Genome Institute"/>
            <consortium name="Mycorrhizal Genomics Consortium"/>
            <person name="Kohler A."/>
            <person name="Kuo A."/>
            <person name="Nagy L.G."/>
            <person name="Floudas D."/>
            <person name="Copeland A."/>
            <person name="Barry K.W."/>
            <person name="Cichocki N."/>
            <person name="Veneault-Fourrey C."/>
            <person name="LaButti K."/>
            <person name="Lindquist E.A."/>
            <person name="Lipzen A."/>
            <person name="Lundell T."/>
            <person name="Morin E."/>
            <person name="Murat C."/>
            <person name="Riley R."/>
            <person name="Ohm R."/>
            <person name="Sun H."/>
            <person name="Tunlid A."/>
            <person name="Henrissat B."/>
            <person name="Grigoriev I.V."/>
            <person name="Hibbett D.S."/>
            <person name="Martin F."/>
        </authorList>
    </citation>
    <scope>NUCLEOTIDE SEQUENCE [LARGE SCALE GENOMIC DNA]</scope>
    <source>
        <strain evidence="3">LaAM-08-1</strain>
    </source>
</reference>
<dbReference type="InterPro" id="IPR041457">
    <property type="entry name" value="CxC2_KDZ-assoc"/>
</dbReference>
<reference evidence="2 3" key="1">
    <citation type="submission" date="2014-04" db="EMBL/GenBank/DDBJ databases">
        <authorList>
            <consortium name="DOE Joint Genome Institute"/>
            <person name="Kuo A."/>
            <person name="Kohler A."/>
            <person name="Nagy L.G."/>
            <person name="Floudas D."/>
            <person name="Copeland A."/>
            <person name="Barry K.W."/>
            <person name="Cichocki N."/>
            <person name="Veneault-Fourrey C."/>
            <person name="LaButti K."/>
            <person name="Lindquist E.A."/>
            <person name="Lipzen A."/>
            <person name="Lundell T."/>
            <person name="Morin E."/>
            <person name="Murat C."/>
            <person name="Sun H."/>
            <person name="Tunlid A."/>
            <person name="Henrissat B."/>
            <person name="Grigoriev I.V."/>
            <person name="Hibbett D.S."/>
            <person name="Martin F."/>
            <person name="Nordberg H.P."/>
            <person name="Cantor M.N."/>
            <person name="Hua S.X."/>
        </authorList>
    </citation>
    <scope>NUCLEOTIDE SEQUENCE [LARGE SCALE GENOMIC DNA]</scope>
    <source>
        <strain evidence="2 3">LaAM-08-1</strain>
    </source>
</reference>
<dbReference type="InterPro" id="IPR040521">
    <property type="entry name" value="KDZ"/>
</dbReference>
<evidence type="ECO:0000259" key="1">
    <source>
        <dbReference type="Pfam" id="PF18803"/>
    </source>
</evidence>
<dbReference type="Pfam" id="PF18758">
    <property type="entry name" value="KDZ"/>
    <property type="match status" value="1"/>
</dbReference>
<dbReference type="Pfam" id="PF18803">
    <property type="entry name" value="CxC2"/>
    <property type="match status" value="1"/>
</dbReference>
<dbReference type="Proteomes" id="UP000054477">
    <property type="component" value="Unassembled WGS sequence"/>
</dbReference>
<dbReference type="STRING" id="1095629.A0A0C9X8D7"/>
<accession>A0A0C9X8D7</accession>
<evidence type="ECO:0000313" key="3">
    <source>
        <dbReference type="Proteomes" id="UP000054477"/>
    </source>
</evidence>
<proteinExistence type="predicted"/>
<name>A0A0C9X8D7_9AGAR</name>
<feature type="non-terminal residue" evidence="2">
    <location>
        <position position="1"/>
    </location>
</feature>
<keyword evidence="3" id="KW-1185">Reference proteome</keyword>
<dbReference type="AlphaFoldDB" id="A0A0C9X8D7"/>
<protein>
    <recommendedName>
        <fullName evidence="1">CxC2-like cysteine cluster KDZ transposase-associated domain-containing protein</fullName>
    </recommendedName>
</protein>
<gene>
    <name evidence="2" type="ORF">K443DRAFT_113364</name>
</gene>
<organism evidence="2 3">
    <name type="scientific">Laccaria amethystina LaAM-08-1</name>
    <dbReference type="NCBI Taxonomy" id="1095629"/>
    <lineage>
        <taxon>Eukaryota</taxon>
        <taxon>Fungi</taxon>
        <taxon>Dikarya</taxon>
        <taxon>Basidiomycota</taxon>
        <taxon>Agaricomycotina</taxon>
        <taxon>Agaricomycetes</taxon>
        <taxon>Agaricomycetidae</taxon>
        <taxon>Agaricales</taxon>
        <taxon>Agaricineae</taxon>
        <taxon>Hydnangiaceae</taxon>
        <taxon>Laccaria</taxon>
    </lineage>
</organism>
<feature type="domain" description="CxC2-like cysteine cluster KDZ transposase-associated" evidence="1">
    <location>
        <begin position="140"/>
        <end position="220"/>
    </location>
</feature>
<dbReference type="CDD" id="cd19757">
    <property type="entry name" value="Bbox1"/>
    <property type="match status" value="1"/>
</dbReference>